<dbReference type="SUPFAM" id="SSF52540">
    <property type="entry name" value="P-loop containing nucleoside triphosphate hydrolases"/>
    <property type="match status" value="2"/>
</dbReference>
<dbReference type="Pfam" id="PF22721">
    <property type="entry name" value="TBP-TOTE"/>
    <property type="match status" value="2"/>
</dbReference>
<comment type="caution">
    <text evidence="4">The sequence shown here is derived from an EMBL/GenBank/DDBJ whole genome shotgun (WGS) entry which is preliminary data.</text>
</comment>
<dbReference type="Proteomes" id="UP000251692">
    <property type="component" value="Unassembled WGS sequence"/>
</dbReference>
<evidence type="ECO:0000256" key="1">
    <source>
        <dbReference type="ARBA" id="ARBA00034923"/>
    </source>
</evidence>
<dbReference type="SMART" id="SM00382">
    <property type="entry name" value="AAA"/>
    <property type="match status" value="1"/>
</dbReference>
<dbReference type="AlphaFoldDB" id="A0A364RAV7"/>
<dbReference type="Pfam" id="PF13538">
    <property type="entry name" value="UvrD_C_2"/>
    <property type="match status" value="1"/>
</dbReference>
<dbReference type="EMBL" id="QMDV01000006">
    <property type="protein sequence ID" value="RAU81385.1"/>
    <property type="molecule type" value="Genomic_DNA"/>
</dbReference>
<dbReference type="InterPro" id="IPR054572">
    <property type="entry name" value="TBP-TOTE"/>
</dbReference>
<dbReference type="InterPro" id="IPR027417">
    <property type="entry name" value="P-loop_NTPase"/>
</dbReference>
<dbReference type="Gene3D" id="3.40.50.300">
    <property type="entry name" value="P-loop containing nucleotide triphosphate hydrolases"/>
    <property type="match status" value="2"/>
</dbReference>
<dbReference type="EMBL" id="QMDV01000006">
    <property type="protein sequence ID" value="RAU81320.1"/>
    <property type="molecule type" value="Genomic_DNA"/>
</dbReference>
<dbReference type="PANTHER" id="PTHR11070:SF2">
    <property type="entry name" value="ATP-DEPENDENT DNA HELICASE SRS2"/>
    <property type="match status" value="1"/>
</dbReference>
<dbReference type="InterPro" id="IPR003593">
    <property type="entry name" value="AAA+_ATPase"/>
</dbReference>
<accession>A0A364RAV7</accession>
<evidence type="ECO:0000313" key="3">
    <source>
        <dbReference type="EMBL" id="RAU81320.1"/>
    </source>
</evidence>
<protein>
    <recommendedName>
        <fullName evidence="1">DNA 3'-5' helicase II</fullName>
    </recommendedName>
</protein>
<dbReference type="InterPro" id="IPR027785">
    <property type="entry name" value="UvrD-like_helicase_C"/>
</dbReference>
<reference evidence="4 5" key="1">
    <citation type="submission" date="2018-06" db="EMBL/GenBank/DDBJ databases">
        <authorList>
            <person name="Liu Z.-W."/>
        </authorList>
    </citation>
    <scope>NUCLEOTIDE SEQUENCE [LARGE SCALE GENOMIC DNA]</scope>
    <source>
        <strain evidence="4 5">2b14</strain>
    </source>
</reference>
<reference evidence="4 5" key="2">
    <citation type="submission" date="2018-07" db="EMBL/GenBank/DDBJ databases">
        <title>Pontibacter sp. 2b14 genomic sequence and assembly.</title>
        <authorList>
            <person name="Du Z.-J."/>
        </authorList>
    </citation>
    <scope>NUCLEOTIDE SEQUENCE [LARGE SCALE GENOMIC DNA]</scope>
    <source>
        <strain evidence="4 5">2b14</strain>
    </source>
</reference>
<dbReference type="InterPro" id="IPR000212">
    <property type="entry name" value="DNA_helicase_UvrD/REP"/>
</dbReference>
<dbReference type="GO" id="GO:0005524">
    <property type="term" value="F:ATP binding"/>
    <property type="evidence" value="ECO:0007669"/>
    <property type="project" value="InterPro"/>
</dbReference>
<dbReference type="Pfam" id="PF13604">
    <property type="entry name" value="AAA_30"/>
    <property type="match status" value="1"/>
</dbReference>
<gene>
    <name evidence="3" type="ORF">DP923_15915</name>
    <name evidence="4" type="ORF">DP923_16260</name>
</gene>
<dbReference type="PANTHER" id="PTHR11070">
    <property type="entry name" value="UVRD / RECB / PCRA DNA HELICASE FAMILY MEMBER"/>
    <property type="match status" value="1"/>
</dbReference>
<dbReference type="OrthoDB" id="9803432at2"/>
<dbReference type="GO" id="GO:0000725">
    <property type="term" value="P:recombinational repair"/>
    <property type="evidence" value="ECO:0007669"/>
    <property type="project" value="TreeGrafter"/>
</dbReference>
<dbReference type="GO" id="GO:0003677">
    <property type="term" value="F:DNA binding"/>
    <property type="evidence" value="ECO:0007669"/>
    <property type="project" value="InterPro"/>
</dbReference>
<evidence type="ECO:0000313" key="5">
    <source>
        <dbReference type="Proteomes" id="UP000251692"/>
    </source>
</evidence>
<evidence type="ECO:0000313" key="4">
    <source>
        <dbReference type="EMBL" id="RAU81385.1"/>
    </source>
</evidence>
<dbReference type="CDD" id="cd18809">
    <property type="entry name" value="SF1_C_RecD"/>
    <property type="match status" value="1"/>
</dbReference>
<dbReference type="RefSeq" id="WP_112306884.1">
    <property type="nucleotide sequence ID" value="NZ_QMDV01000006.1"/>
</dbReference>
<dbReference type="CDD" id="cd17933">
    <property type="entry name" value="DEXSc_RecD-like"/>
    <property type="match status" value="1"/>
</dbReference>
<keyword evidence="5" id="KW-1185">Reference proteome</keyword>
<feature type="domain" description="AAA+ ATPase" evidence="2">
    <location>
        <begin position="30"/>
        <end position="173"/>
    </location>
</feature>
<evidence type="ECO:0000259" key="2">
    <source>
        <dbReference type="SMART" id="SM00382"/>
    </source>
</evidence>
<name>A0A364RAV7_9BACT</name>
<organism evidence="4 5">
    <name type="scientific">Pontibacter arcticus</name>
    <dbReference type="NCBI Taxonomy" id="2080288"/>
    <lineage>
        <taxon>Bacteria</taxon>
        <taxon>Pseudomonadati</taxon>
        <taxon>Bacteroidota</taxon>
        <taxon>Cytophagia</taxon>
        <taxon>Cytophagales</taxon>
        <taxon>Hymenobacteraceae</taxon>
        <taxon>Pontibacter</taxon>
    </lineage>
</organism>
<sequence>MSIFHHFQHLTLSNDQRTALEKIKDFLDSDTQVFMLKGYAGSGKTTILKGLVEYLGAEKKNFALMAPTGRAAKVIREKTGQEAFTIHKSIYSYDELEEVQVKDEDGGQSFRYFFKIRNNTDVANKVFIVDEASMVSDAKSEGEFFRFGTDHLLSDLMTYTGVASRTIGAKVIFVGDPCQLPPVGDNSSKAFDDVYLKDKFRVSIDGAEMKEVKRQGGDSGILRAATKIRQSISSQFFNDFNLQENGSDILNPTYETFLRTYFSTGNPKIIIVSKNKTCLKLNQQIRKHRFGSEDLPIQQGDIVILGANNYRKSVFNGEFAVVNQVSPTPVSRDLTFYPSNKNTKYHKSPKGTITVTLAWRHVELIFPDAESSNKNVSGMVLENFLYGDNYLTPEETQALYVDFKNRNAGLKPKTDEFKEAILNDEYFNCLKVKYGYAVTCHKAQGGEWDYVFTVWDHDNRENFNCYRDPQIRAGKSNEQFYRWAYTAITRASRKLFAVNPPKFSSYSTMAIMGLPAVSALQELTNTPVAAEEEIVLDGSMLAKLQQFNLTDQPLQVQDHFLKVDHILAKYFIKLTGWQRKNLEVFYLCEREGKTCGLKTWVNQQLLFNGKYQKLPAYTNDESFYSEVEGILKVLPPITVKRNSSETILKRLEFEFELEETYPFVRILFEDIESLLKPTSVQVEQIEHLQYKERYTFKRQTEKAVLDFEYNAAGFFGRVVPLQNRINSQRLLQEITTLLQSLKQEQHAC</sequence>
<proteinExistence type="predicted"/>
<dbReference type="GO" id="GO:0043138">
    <property type="term" value="F:3'-5' DNA helicase activity"/>
    <property type="evidence" value="ECO:0007669"/>
    <property type="project" value="TreeGrafter"/>
</dbReference>